<feature type="signal peptide" evidence="14">
    <location>
        <begin position="1"/>
        <end position="23"/>
    </location>
</feature>
<evidence type="ECO:0000256" key="3">
    <source>
        <dbReference type="ARBA" id="ARBA00022452"/>
    </source>
</evidence>
<dbReference type="Gene3D" id="2.40.170.20">
    <property type="entry name" value="TonB-dependent receptor, beta-barrel domain"/>
    <property type="match status" value="1"/>
</dbReference>
<reference evidence="17 18" key="1">
    <citation type="submission" date="2023-07" db="EMBL/GenBank/DDBJ databases">
        <title>Sorghum-associated microbial communities from plants grown in Nebraska, USA.</title>
        <authorList>
            <person name="Schachtman D."/>
        </authorList>
    </citation>
    <scope>NUCLEOTIDE SEQUENCE [LARGE SCALE GENOMIC DNA]</scope>
    <source>
        <strain evidence="17 18">DS2154</strain>
    </source>
</reference>
<dbReference type="PROSITE" id="PS52016">
    <property type="entry name" value="TONB_DEPENDENT_REC_3"/>
    <property type="match status" value="1"/>
</dbReference>
<keyword evidence="3 11" id="KW-1134">Transmembrane beta strand</keyword>
<dbReference type="CDD" id="cd01347">
    <property type="entry name" value="ligand_gated_channel"/>
    <property type="match status" value="1"/>
</dbReference>
<dbReference type="Proteomes" id="UP001262754">
    <property type="component" value="Unassembled WGS sequence"/>
</dbReference>
<feature type="domain" description="TonB-dependent receptor-like beta-barrel" evidence="15">
    <location>
        <begin position="278"/>
        <end position="740"/>
    </location>
</feature>
<dbReference type="PANTHER" id="PTHR32552">
    <property type="entry name" value="FERRICHROME IRON RECEPTOR-RELATED"/>
    <property type="match status" value="1"/>
</dbReference>
<keyword evidence="9 11" id="KW-0472">Membrane</keyword>
<evidence type="ECO:0000256" key="6">
    <source>
        <dbReference type="ARBA" id="ARBA00023004"/>
    </source>
</evidence>
<keyword evidence="7" id="KW-0406">Ion transport</keyword>
<dbReference type="InterPro" id="IPR000531">
    <property type="entry name" value="Beta-barrel_TonB"/>
</dbReference>
<keyword evidence="4" id="KW-0410">Iron transport</keyword>
<dbReference type="RefSeq" id="WP_056751436.1">
    <property type="nucleotide sequence ID" value="NZ_JAVDRL010000001.1"/>
</dbReference>
<keyword evidence="2 11" id="KW-0813">Transport</keyword>
<comment type="subcellular location">
    <subcellularLocation>
        <location evidence="1 11">Cell outer membrane</location>
        <topology evidence="1 11">Multi-pass membrane protein</topology>
    </subcellularLocation>
</comment>
<evidence type="ECO:0000256" key="7">
    <source>
        <dbReference type="ARBA" id="ARBA00023065"/>
    </source>
</evidence>
<dbReference type="SUPFAM" id="SSF56935">
    <property type="entry name" value="Porins"/>
    <property type="match status" value="1"/>
</dbReference>
<evidence type="ECO:0000256" key="1">
    <source>
        <dbReference type="ARBA" id="ARBA00004571"/>
    </source>
</evidence>
<dbReference type="InterPro" id="IPR036942">
    <property type="entry name" value="Beta-barrel_TonB_sf"/>
</dbReference>
<evidence type="ECO:0000256" key="11">
    <source>
        <dbReference type="PROSITE-ProRule" id="PRU01360"/>
    </source>
</evidence>
<evidence type="ECO:0000259" key="16">
    <source>
        <dbReference type="Pfam" id="PF07715"/>
    </source>
</evidence>
<comment type="caution">
    <text evidence="17">The sequence shown here is derived from an EMBL/GenBank/DDBJ whole genome shotgun (WGS) entry which is preliminary data.</text>
</comment>
<comment type="similarity">
    <text evidence="11 12">Belongs to the TonB-dependent receptor family.</text>
</comment>
<gene>
    <name evidence="17" type="ORF">J2800_000062</name>
</gene>
<dbReference type="InterPro" id="IPR039426">
    <property type="entry name" value="TonB-dep_rcpt-like"/>
</dbReference>
<evidence type="ECO:0000256" key="8">
    <source>
        <dbReference type="ARBA" id="ARBA00023077"/>
    </source>
</evidence>
<keyword evidence="5 11" id="KW-0812">Transmembrane</keyword>
<feature type="chain" id="PRO_5047533059" evidence="14">
    <location>
        <begin position="24"/>
        <end position="781"/>
    </location>
</feature>
<evidence type="ECO:0000313" key="18">
    <source>
        <dbReference type="Proteomes" id="UP001262754"/>
    </source>
</evidence>
<accession>A0ABU1MT39</accession>
<keyword evidence="10 11" id="KW-0998">Cell outer membrane</keyword>
<proteinExistence type="inferred from homology"/>
<evidence type="ECO:0000256" key="4">
    <source>
        <dbReference type="ARBA" id="ARBA00022496"/>
    </source>
</evidence>
<keyword evidence="14" id="KW-0732">Signal</keyword>
<evidence type="ECO:0000256" key="12">
    <source>
        <dbReference type="RuleBase" id="RU003357"/>
    </source>
</evidence>
<name>A0ABU1MT39_9CAUL</name>
<evidence type="ECO:0000256" key="14">
    <source>
        <dbReference type="SAM" id="SignalP"/>
    </source>
</evidence>
<organism evidence="17 18">
    <name type="scientific">Caulobacter rhizosphaerae</name>
    <dbReference type="NCBI Taxonomy" id="2010972"/>
    <lineage>
        <taxon>Bacteria</taxon>
        <taxon>Pseudomonadati</taxon>
        <taxon>Pseudomonadota</taxon>
        <taxon>Alphaproteobacteria</taxon>
        <taxon>Caulobacterales</taxon>
        <taxon>Caulobacteraceae</taxon>
        <taxon>Caulobacter</taxon>
    </lineage>
</organism>
<feature type="domain" description="TonB-dependent receptor plug" evidence="16">
    <location>
        <begin position="46"/>
        <end position="154"/>
    </location>
</feature>
<keyword evidence="18" id="KW-1185">Reference proteome</keyword>
<protein>
    <submittedName>
        <fullName evidence="17">Iron complex outermembrane receptor protein</fullName>
    </submittedName>
</protein>
<dbReference type="Pfam" id="PF07715">
    <property type="entry name" value="Plug"/>
    <property type="match status" value="1"/>
</dbReference>
<dbReference type="InterPro" id="IPR012910">
    <property type="entry name" value="Plug_dom"/>
</dbReference>
<keyword evidence="8 12" id="KW-0798">TonB box</keyword>
<keyword evidence="6" id="KW-0408">Iron</keyword>
<evidence type="ECO:0000256" key="2">
    <source>
        <dbReference type="ARBA" id="ARBA00022448"/>
    </source>
</evidence>
<evidence type="ECO:0000259" key="15">
    <source>
        <dbReference type="Pfam" id="PF00593"/>
    </source>
</evidence>
<keyword evidence="17" id="KW-0675">Receptor</keyword>
<evidence type="ECO:0000256" key="9">
    <source>
        <dbReference type="ARBA" id="ARBA00023136"/>
    </source>
</evidence>
<evidence type="ECO:0000256" key="13">
    <source>
        <dbReference type="SAM" id="MobiDB-lite"/>
    </source>
</evidence>
<dbReference type="EMBL" id="JAVDRL010000001">
    <property type="protein sequence ID" value="MDR6529347.1"/>
    <property type="molecule type" value="Genomic_DNA"/>
</dbReference>
<dbReference type="PANTHER" id="PTHR32552:SF81">
    <property type="entry name" value="TONB-DEPENDENT OUTER MEMBRANE RECEPTOR"/>
    <property type="match status" value="1"/>
</dbReference>
<sequence>MRKLILLASAAAGVLATPHLAAAQDKTESTGLAEIVVTATKRSANLQSVPVAVTAVTAETIENQRINEFGDLTRAAASLTLTQSTASPNNAIILRGIGTYAFSIGVEPSVAVIIDDVPVVQQAQAFDNLSDVERIEVLRGPQGTLFGKNASAGAINIVTRDPSVAFSGHASATATTDRGYKADGAISGPISDTTGYRLGVYYNQWDGNVRNLHNGHRLNDNTSYGVHGKLRSELTDKLVLSLSGSYAKSKSDGTAATLRYIDLNYRPAGATTPVIPRYNGVSILPALADIQPGADNRRTRVDNDGFTENKQASFSGKLAYDLGFASLISVTSYQDWKYDFSADVDGTDLAVNGAAPNVTNPIAPGLGVSNSGPYHSKSFTQEVRLTSKGEGPLSYVAGAFFADAKTNRSFQRGPALILANWYGEQSTRSIAAFAGLDYKFPTKTTLSGAVRVNNERIEDFFVNRLPTATVYVSPTSIGTCGAGSQQCAGRNEDTVATWKLSVNQEIAPRVSVYASAATGYKGYAYDISSGYTPLRTQNPVRSETSTSYETGLKSRFFDNRLQLNIAAFYTDYDNFQAQSSQYINGALQQKLNNVGKLRTKGLEVEAQAMPVEWLRLDASAAYTDAQVLSFPNAACYPGQAQTGTGCAPSTNPTGLGNVQDRSNTQLPNSPKFKINLGAMVTRDLGNDMKGMFGLNYQHQSKVNFDLLGNPLAEQKAYGLLNGSAAIERGNVKATIFVNNLLNEHFVSGIGDGFGSYGVHLVTQVLSRDSDRYFGLKVDTKF</sequence>
<evidence type="ECO:0000313" key="17">
    <source>
        <dbReference type="EMBL" id="MDR6529347.1"/>
    </source>
</evidence>
<evidence type="ECO:0000256" key="10">
    <source>
        <dbReference type="ARBA" id="ARBA00023237"/>
    </source>
</evidence>
<evidence type="ECO:0000256" key="5">
    <source>
        <dbReference type="ARBA" id="ARBA00022692"/>
    </source>
</evidence>
<dbReference type="Pfam" id="PF00593">
    <property type="entry name" value="TonB_dep_Rec_b-barrel"/>
    <property type="match status" value="1"/>
</dbReference>
<feature type="region of interest" description="Disordered" evidence="13">
    <location>
        <begin position="643"/>
        <end position="667"/>
    </location>
</feature>